<evidence type="ECO:0000256" key="3">
    <source>
        <dbReference type="ARBA" id="ARBA00022692"/>
    </source>
</evidence>
<evidence type="ECO:0000256" key="6">
    <source>
        <dbReference type="ARBA" id="ARBA00023180"/>
    </source>
</evidence>
<reference evidence="9" key="1">
    <citation type="submission" date="2020-11" db="EMBL/GenBank/DDBJ databases">
        <authorList>
            <person name="Tran Van P."/>
        </authorList>
    </citation>
    <scope>NUCLEOTIDE SEQUENCE</scope>
</reference>
<dbReference type="PANTHER" id="PTHR12385">
    <property type="entry name" value="CHOLINE TRANSPORTER-LIKE (SLC FAMILY 44)"/>
    <property type="match status" value="1"/>
</dbReference>
<dbReference type="EMBL" id="OB660839">
    <property type="protein sequence ID" value="CAD7226468.1"/>
    <property type="molecule type" value="Genomic_DNA"/>
</dbReference>
<feature type="transmembrane region" description="Helical" evidence="8">
    <location>
        <begin position="841"/>
        <end position="865"/>
    </location>
</feature>
<name>A0A7R8ZNG2_9CRUS</name>
<keyword evidence="3 8" id="KW-0812">Transmembrane</keyword>
<feature type="compositionally biased region" description="Basic and acidic residues" evidence="7">
    <location>
        <begin position="282"/>
        <end position="297"/>
    </location>
</feature>
<proteinExistence type="inferred from homology"/>
<feature type="transmembrane region" description="Helical" evidence="8">
    <location>
        <begin position="201"/>
        <end position="222"/>
    </location>
</feature>
<feature type="region of interest" description="Disordered" evidence="7">
    <location>
        <begin position="1226"/>
        <end position="1250"/>
    </location>
</feature>
<evidence type="ECO:0000256" key="2">
    <source>
        <dbReference type="ARBA" id="ARBA00007168"/>
    </source>
</evidence>
<dbReference type="InterPro" id="IPR007603">
    <property type="entry name" value="Choline_transptr-like"/>
</dbReference>
<dbReference type="Pfam" id="PF04515">
    <property type="entry name" value="Choline_transpo"/>
    <property type="match status" value="1"/>
</dbReference>
<evidence type="ECO:0000256" key="1">
    <source>
        <dbReference type="ARBA" id="ARBA00004141"/>
    </source>
</evidence>
<dbReference type="OrthoDB" id="420519at2759"/>
<dbReference type="PANTHER" id="PTHR12385:SF14">
    <property type="entry name" value="CHOLINE TRANSPORTER-LIKE 2"/>
    <property type="match status" value="1"/>
</dbReference>
<feature type="transmembrane region" description="Helical" evidence="8">
    <location>
        <begin position="672"/>
        <end position="695"/>
    </location>
</feature>
<feature type="transmembrane region" description="Helical" evidence="8">
    <location>
        <begin position="716"/>
        <end position="741"/>
    </location>
</feature>
<dbReference type="GO" id="GO:0022857">
    <property type="term" value="F:transmembrane transporter activity"/>
    <property type="evidence" value="ECO:0007669"/>
    <property type="project" value="InterPro"/>
</dbReference>
<evidence type="ECO:0000256" key="8">
    <source>
        <dbReference type="SAM" id="Phobius"/>
    </source>
</evidence>
<evidence type="ECO:0000313" key="9">
    <source>
        <dbReference type="EMBL" id="CAD7226468.1"/>
    </source>
</evidence>
<feature type="transmembrane region" description="Helical" evidence="8">
    <location>
        <begin position="588"/>
        <end position="608"/>
    </location>
</feature>
<accession>A0A7R8ZNG2</accession>
<dbReference type="GO" id="GO:0016020">
    <property type="term" value="C:membrane"/>
    <property type="evidence" value="ECO:0007669"/>
    <property type="project" value="UniProtKB-SubCell"/>
</dbReference>
<evidence type="ECO:0000256" key="4">
    <source>
        <dbReference type="ARBA" id="ARBA00022989"/>
    </source>
</evidence>
<evidence type="ECO:0000256" key="5">
    <source>
        <dbReference type="ARBA" id="ARBA00023136"/>
    </source>
</evidence>
<feature type="transmembrane region" description="Helical" evidence="8">
    <location>
        <begin position="897"/>
        <end position="914"/>
    </location>
</feature>
<keyword evidence="5 8" id="KW-0472">Membrane</keyword>
<feature type="transmembrane region" description="Helical" evidence="8">
    <location>
        <begin position="620"/>
        <end position="644"/>
    </location>
</feature>
<dbReference type="AlphaFoldDB" id="A0A7R8ZNG2"/>
<feature type="transmembrane region" description="Helical" evidence="8">
    <location>
        <begin position="935"/>
        <end position="958"/>
    </location>
</feature>
<keyword evidence="4 8" id="KW-1133">Transmembrane helix</keyword>
<organism evidence="9">
    <name type="scientific">Cyprideis torosa</name>
    <dbReference type="NCBI Taxonomy" id="163714"/>
    <lineage>
        <taxon>Eukaryota</taxon>
        <taxon>Metazoa</taxon>
        <taxon>Ecdysozoa</taxon>
        <taxon>Arthropoda</taxon>
        <taxon>Crustacea</taxon>
        <taxon>Oligostraca</taxon>
        <taxon>Ostracoda</taxon>
        <taxon>Podocopa</taxon>
        <taxon>Podocopida</taxon>
        <taxon>Cytherocopina</taxon>
        <taxon>Cytheroidea</taxon>
        <taxon>Cytherideidae</taxon>
        <taxon>Cyprideis</taxon>
    </lineage>
</organism>
<keyword evidence="6" id="KW-0325">Glycoprotein</keyword>
<feature type="region of interest" description="Disordered" evidence="7">
    <location>
        <begin position="282"/>
        <end position="301"/>
    </location>
</feature>
<gene>
    <name evidence="9" type="ORF">CTOB1V02_LOCUS4386</name>
</gene>
<feature type="region of interest" description="Disordered" evidence="7">
    <location>
        <begin position="320"/>
        <end position="356"/>
    </location>
</feature>
<feature type="compositionally biased region" description="Basic and acidic residues" evidence="7">
    <location>
        <begin position="323"/>
        <end position="336"/>
    </location>
</feature>
<sequence>MTRYWKLKILLRARILKVFDDDGVFYILLSSSSHLCLREDHRHRHPLEARNRQTEICLCFGDDLFDVSITLFDSDKMKPTVRNDPLKGNVRGQRRTRAGLGTQNFQAIRPNAENLAILVSDECCKDDTEVCCDDKLRPPEKPQEKKERKKILKEVKVEKEIPPEVLQESEPLFPTQVSYLVSSPQEPILCCDRTCTDRICLLLYCSAGIAWLVTFIWLASIAELSMEHYPRDTWGRICGLHDSVASQPYLFYLDLGKCSGVPYAHRECPSWKKCVENCPKQTEKAPGGEDEEPDKRQGFPLKTEFQYPIDDEEEAVISTSDVKTMDTSEIEPHHLSESLPCSTEKRSTRTPPQLEKSQIVLVDAYDDDKSSPSENPVDLSEEVSFTVKNESVFSNRTARARKLAKSVAPVGVVNLSYHSLPRGWSKLRVVESDEESQALSHRSLQLNEEEQEEWSKQLWRIKAANVSSSDGIVYKFLVESPDTTGDLASNMVERFLRQIKKVSAICINSVPDCEGDSSSSFTVYCSDVHRTVLHTSSYRGHCLPTALLEGRPTDVVPEKGLAIDDMAGVHAGYVYVRRSAQFAYELSFGIYIALGGMLCTLLTACSCFSSIRLRLADALFAAKCCTMYCICILGVLVFATFFTIPAYQGGWYSYTEQWSDPMLNVTIASFDLFWLMLVLGISSVCCCMLIIFVMLRPINWFSTEIIIRAHSGIYMGFMYPFLALIPVVMITVVVACSWASLTFLHSMPYVIRSNCRDSLEPLTNERKVECETSTRVPGTSVLLVFHGFMYLWFLGFIVDFWAMSLAGMAVDGFWQEEQPYLYPDKFAMSVGRTFRFHMGTVAYGSFMMIFFRPFRWLVVLLIWMLDRNEKQWWVTCWDSLCSCCYDCMVRFLFFMGWHAYVITALEGTCFYHSCDRYFALAKTRFILSVTIDKSVNYMFCTVKAFCVCLTVLVFFYIVQSFTPEVAPLVLLHLIVGSYFVAEVIVALLHMVAFAFFTLVLICLFRNQLSPCECPPFFDTDSLRVTLDIADDQLNPIITPFVLPLHRRFHCIDPFPHTPEEPVTQAPAEQGALPFPLYPFSGEKEKGLEAANADEQETELKGEFQEVEVTTALMEEEHTLWSLLEPGTFSSLVAPKPPAFESKYCERLRQLKSQQYDCTQQDSAEEQRTKSAFFPIESVEESQWDAKNAQTPLCPFPSERQEMSSGADPTNYVRLISSPFQWKEEEGKRLRRLHGKTEMQRKKSGLKFSRV</sequence>
<feature type="transmembrane region" description="Helical" evidence="8">
    <location>
        <begin position="781"/>
        <end position="802"/>
    </location>
</feature>
<feature type="transmembrane region" description="Helical" evidence="8">
    <location>
        <begin position="978"/>
        <end position="1004"/>
    </location>
</feature>
<protein>
    <submittedName>
        <fullName evidence="9">Uncharacterized protein</fullName>
    </submittedName>
</protein>
<evidence type="ECO:0000256" key="7">
    <source>
        <dbReference type="SAM" id="MobiDB-lite"/>
    </source>
</evidence>
<feature type="compositionally biased region" description="Basic residues" evidence="7">
    <location>
        <begin position="1241"/>
        <end position="1250"/>
    </location>
</feature>
<comment type="subcellular location">
    <subcellularLocation>
        <location evidence="1">Membrane</location>
        <topology evidence="1">Multi-pass membrane protein</topology>
    </subcellularLocation>
</comment>
<comment type="similarity">
    <text evidence="2">Belongs to the CTL (choline transporter-like) family.</text>
</comment>